<feature type="compositionally biased region" description="Low complexity" evidence="2">
    <location>
        <begin position="43"/>
        <end position="58"/>
    </location>
</feature>
<feature type="compositionally biased region" description="Polar residues" evidence="2">
    <location>
        <begin position="405"/>
        <end position="414"/>
    </location>
</feature>
<keyword evidence="1" id="KW-0238">DNA-binding</keyword>
<evidence type="ECO:0000313" key="5">
    <source>
        <dbReference type="Proteomes" id="UP000242770"/>
    </source>
</evidence>
<dbReference type="PANTHER" id="PTHR12619:SF5">
    <property type="entry name" value="TRANSCRIPTION FACTOR RFX4"/>
    <property type="match status" value="1"/>
</dbReference>
<feature type="compositionally biased region" description="Polar residues" evidence="2">
    <location>
        <begin position="576"/>
        <end position="586"/>
    </location>
</feature>
<dbReference type="EMBL" id="CCFA01001496">
    <property type="protein sequence ID" value="CDW97294.1"/>
    <property type="molecule type" value="Genomic_DNA"/>
</dbReference>
<dbReference type="Gene3D" id="1.10.10.10">
    <property type="entry name" value="Winged helix-like DNA-binding domain superfamily/Winged helix DNA-binding domain"/>
    <property type="match status" value="1"/>
</dbReference>
<feature type="compositionally biased region" description="Polar residues" evidence="2">
    <location>
        <begin position="371"/>
        <end position="382"/>
    </location>
</feature>
<dbReference type="InterPro" id="IPR039779">
    <property type="entry name" value="RFX-like"/>
</dbReference>
<dbReference type="AlphaFoldDB" id="A0A0F7S7K6"/>
<dbReference type="Proteomes" id="UP000242770">
    <property type="component" value="Unassembled WGS sequence"/>
</dbReference>
<feature type="region of interest" description="Disordered" evidence="2">
    <location>
        <begin position="570"/>
        <end position="610"/>
    </location>
</feature>
<dbReference type="STRING" id="49012.A0A0F7S7K6"/>
<dbReference type="GO" id="GO:0000981">
    <property type="term" value="F:DNA-binding transcription factor activity, RNA polymerase II-specific"/>
    <property type="evidence" value="ECO:0007669"/>
    <property type="project" value="TreeGrafter"/>
</dbReference>
<proteinExistence type="predicted"/>
<dbReference type="SUPFAM" id="SSF46785">
    <property type="entry name" value="Winged helix' DNA-binding domain"/>
    <property type="match status" value="1"/>
</dbReference>
<dbReference type="InterPro" id="IPR036390">
    <property type="entry name" value="WH_DNA-bd_sf"/>
</dbReference>
<feature type="domain" description="RFX-type winged-helix" evidence="3">
    <location>
        <begin position="252"/>
        <end position="338"/>
    </location>
</feature>
<feature type="region of interest" description="Disordered" evidence="2">
    <location>
        <begin position="767"/>
        <end position="830"/>
    </location>
</feature>
<feature type="compositionally biased region" description="Low complexity" evidence="2">
    <location>
        <begin position="779"/>
        <end position="825"/>
    </location>
</feature>
<dbReference type="PANTHER" id="PTHR12619">
    <property type="entry name" value="RFX TRANSCRIPTION FACTOR FAMILY"/>
    <property type="match status" value="1"/>
</dbReference>
<feature type="region of interest" description="Disordered" evidence="2">
    <location>
        <begin position="361"/>
        <end position="419"/>
    </location>
</feature>
<feature type="compositionally biased region" description="Polar residues" evidence="2">
    <location>
        <begin position="441"/>
        <end position="451"/>
    </location>
</feature>
<feature type="region of interest" description="Disordered" evidence="2">
    <location>
        <begin position="441"/>
        <end position="479"/>
    </location>
</feature>
<keyword evidence="5" id="KW-1185">Reference proteome</keyword>
<dbReference type="PROSITE" id="PS51526">
    <property type="entry name" value="RFX_DBD"/>
    <property type="match status" value="1"/>
</dbReference>
<organism evidence="4 5">
    <name type="scientific">Sporisorium scitamineum</name>
    <dbReference type="NCBI Taxonomy" id="49012"/>
    <lineage>
        <taxon>Eukaryota</taxon>
        <taxon>Fungi</taxon>
        <taxon>Dikarya</taxon>
        <taxon>Basidiomycota</taxon>
        <taxon>Ustilaginomycotina</taxon>
        <taxon>Ustilaginomycetes</taxon>
        <taxon>Ustilaginales</taxon>
        <taxon>Ustilaginaceae</taxon>
        <taxon>Sporisorium</taxon>
    </lineage>
</organism>
<accession>A0A0F7S7K6</accession>
<feature type="compositionally biased region" description="Low complexity" evidence="2">
    <location>
        <begin position="587"/>
        <end position="609"/>
    </location>
</feature>
<evidence type="ECO:0000256" key="2">
    <source>
        <dbReference type="SAM" id="MobiDB-lite"/>
    </source>
</evidence>
<gene>
    <name evidence="4" type="primary">SSCI27820.1</name>
</gene>
<feature type="region of interest" description="Disordered" evidence="2">
    <location>
        <begin position="1"/>
        <end position="71"/>
    </location>
</feature>
<dbReference type="InterPro" id="IPR003150">
    <property type="entry name" value="DNA-bd_RFX"/>
</dbReference>
<dbReference type="InterPro" id="IPR036388">
    <property type="entry name" value="WH-like_DNA-bd_sf"/>
</dbReference>
<evidence type="ECO:0000256" key="1">
    <source>
        <dbReference type="ARBA" id="ARBA00023125"/>
    </source>
</evidence>
<dbReference type="FunFam" id="1.10.10.10:FF:000739">
    <property type="entry name" value="Related to RFX1-major transcriptional repressor of DNA-damage-regulated genes"/>
    <property type="match status" value="1"/>
</dbReference>
<feature type="region of interest" description="Disordered" evidence="2">
    <location>
        <begin position="914"/>
        <end position="942"/>
    </location>
</feature>
<name>A0A0F7S7K6_9BASI</name>
<sequence length="942" mass="99808">MSAPYYTGQASASDSPYRPGTADSAWEQSRPSTMGEARPDLFAHTATAAAPSSSSSSHFRPEPLLPSQSPAIGGSQAGAYLGANVVTPRQTAFPRDQMDAGAHLSTPGAIDSFDHGVQAMVPTDTLRAAHFGSSSALTGSSAWASPAGMSMSQSVIYDSSSSANTSPNRSQTYYDMSSDHFDHAGYASHMGSHTYPVYGASTSKMGASSAYIAAPQPEYQPEEIDSMLNQVSTLYKTANTKKMAEFYRDKWARMWLTCNYTLKPSIQISIPRTILHESYRRACDSFGLEPLQAASFGKVLRSQFPDVAQRRLGGRGKTRFHYCGFGTSNEREAIKVKSLLEDEKAGKLQLSAGLSAGYAAEARNSARSEPQEGESSSSYRTQASSEASPGEGPSSSRAVQYAHSPHTSSESSGMGHSGIATDDRLIASAFATLNSAVLTPPGTSSGITYGSQDAGRHPQVPSQGHGHASQSTSAGGATIPRRHTVSHSYSGLGDLSFLPGLHSSNESGVMHPSSDVSVFGAGTASGISEPAQSASLLNSPASLHGYQYLQDPRHMPTSIPFHRSCQDLPDWPTLPDQHSSNTSVPNTMASSSASTYVSGGGSTSDSGASHESTRKAWREYESLCQALLYSIYLGPDLVSFVQRTNLFWTSLSASTLQALRSDGVLHGMLLKADGIIFRQLLAKLDGMIGDDVSEEGVVGLQTLAGILSQIEGLVGYVLPEDCRLAKVQASKKMAESLERVAKIFEAIKTFREEWMLDGSSDYAGGWHSSDAGHQSTRAGSQSVRPTSSSSSSSSSAGRGTRSSLSLSLRNRSLRSRSGTQSSVSSLPGPLANLQLRRRVHSVNSTFPDSQSSWADTGSNQCRLPLAFDNEVPNQGMPNDFVAPLAKTEPRSRMASDASSSLGFGSLALAMPPSYAASAQNSGNGELDGADWSQQPLKIELQD</sequence>
<dbReference type="GO" id="GO:0000978">
    <property type="term" value="F:RNA polymerase II cis-regulatory region sequence-specific DNA binding"/>
    <property type="evidence" value="ECO:0007669"/>
    <property type="project" value="TreeGrafter"/>
</dbReference>
<evidence type="ECO:0000313" key="4">
    <source>
        <dbReference type="EMBL" id="CDW97294.1"/>
    </source>
</evidence>
<protein>
    <recommendedName>
        <fullName evidence="3">RFX-type winged-helix domain-containing protein</fullName>
    </recommendedName>
</protein>
<reference evidence="5" key="1">
    <citation type="submission" date="2014-06" db="EMBL/GenBank/DDBJ databases">
        <authorList>
            <person name="Berkman P.J."/>
        </authorList>
    </citation>
    <scope>NUCLEOTIDE SEQUENCE [LARGE SCALE GENOMIC DNA]</scope>
</reference>
<feature type="compositionally biased region" description="Low complexity" evidence="2">
    <location>
        <begin position="383"/>
        <end position="396"/>
    </location>
</feature>
<dbReference type="Pfam" id="PF02257">
    <property type="entry name" value="RFX_DNA_binding"/>
    <property type="match status" value="1"/>
</dbReference>
<evidence type="ECO:0000259" key="3">
    <source>
        <dbReference type="PROSITE" id="PS51526"/>
    </source>
</evidence>